<evidence type="ECO:0000313" key="2">
    <source>
        <dbReference type="EMBL" id="PWN36250.1"/>
    </source>
</evidence>
<dbReference type="OrthoDB" id="1077582at2759"/>
<feature type="non-terminal residue" evidence="2">
    <location>
        <position position="342"/>
    </location>
</feature>
<keyword evidence="3" id="KW-1185">Reference proteome</keyword>
<dbReference type="InParanoid" id="A0A316VFD8"/>
<gene>
    <name evidence="2" type="ORF">FA14DRAFT_134896</name>
</gene>
<feature type="region of interest" description="Disordered" evidence="1">
    <location>
        <begin position="129"/>
        <end position="173"/>
    </location>
</feature>
<feature type="region of interest" description="Disordered" evidence="1">
    <location>
        <begin position="220"/>
        <end position="240"/>
    </location>
</feature>
<proteinExistence type="predicted"/>
<evidence type="ECO:0008006" key="4">
    <source>
        <dbReference type="Google" id="ProtNLM"/>
    </source>
</evidence>
<organism evidence="2 3">
    <name type="scientific">Meira miltonrushii</name>
    <dbReference type="NCBI Taxonomy" id="1280837"/>
    <lineage>
        <taxon>Eukaryota</taxon>
        <taxon>Fungi</taxon>
        <taxon>Dikarya</taxon>
        <taxon>Basidiomycota</taxon>
        <taxon>Ustilaginomycotina</taxon>
        <taxon>Exobasidiomycetes</taxon>
        <taxon>Exobasidiales</taxon>
        <taxon>Brachybasidiaceae</taxon>
        <taxon>Meira</taxon>
    </lineage>
</organism>
<dbReference type="GeneID" id="37018771"/>
<evidence type="ECO:0000256" key="1">
    <source>
        <dbReference type="SAM" id="MobiDB-lite"/>
    </source>
</evidence>
<feature type="region of interest" description="Disordered" evidence="1">
    <location>
        <begin position="1"/>
        <end position="21"/>
    </location>
</feature>
<evidence type="ECO:0000313" key="3">
    <source>
        <dbReference type="Proteomes" id="UP000245771"/>
    </source>
</evidence>
<sequence length="342" mass="37624">MQTTPSDQSLTTPTSLSPVLQVKQEGVEARVDNLDRIAQETSFSLLGSEQNTNTSPSTEEKKMIAVANHIPDIPSGSAIARPPARTRSPSGTLFTRRRPELRLTLSSEEKADFSAAIQRARGNLVSDATKLPKSTNMGLGNDAQPGATAKGNTARVDTQESETFDRPQVKVKKSPEVQPSRAVYLRAIPCMYVADVKNATSFYKDILGFSVLGRPDSSHASLVRSPSHMANSTTLGRSRGTLKKAPADSVQVYLRIVPMGENGERIKPPPTTLWIMVNDVDAVFTELQDQWAKFAPRTDEYFPMHSFGDAKILSKPQNKAWGNRELHVVDGDQNKIIFFREM</sequence>
<name>A0A316VFD8_9BASI</name>
<reference evidence="2 3" key="1">
    <citation type="journal article" date="2018" name="Mol. Biol. Evol.">
        <title>Broad Genomic Sampling Reveals a Smut Pathogenic Ancestry of the Fungal Clade Ustilaginomycotina.</title>
        <authorList>
            <person name="Kijpornyongpan T."/>
            <person name="Mondo S.J."/>
            <person name="Barry K."/>
            <person name="Sandor L."/>
            <person name="Lee J."/>
            <person name="Lipzen A."/>
            <person name="Pangilinan J."/>
            <person name="LaButti K."/>
            <person name="Hainaut M."/>
            <person name="Henrissat B."/>
            <person name="Grigoriev I.V."/>
            <person name="Spatafora J.W."/>
            <person name="Aime M.C."/>
        </authorList>
    </citation>
    <scope>NUCLEOTIDE SEQUENCE [LARGE SCALE GENOMIC DNA]</scope>
    <source>
        <strain evidence="2 3">MCA 3882</strain>
    </source>
</reference>
<dbReference type="Proteomes" id="UP000245771">
    <property type="component" value="Unassembled WGS sequence"/>
</dbReference>
<dbReference type="RefSeq" id="XP_025356552.1">
    <property type="nucleotide sequence ID" value="XM_025496990.1"/>
</dbReference>
<accession>A0A316VFD8</accession>
<dbReference type="InterPro" id="IPR029068">
    <property type="entry name" value="Glyas_Bleomycin-R_OHBP_Dase"/>
</dbReference>
<feature type="compositionally biased region" description="Polar residues" evidence="1">
    <location>
        <begin position="1"/>
        <end position="18"/>
    </location>
</feature>
<dbReference type="SUPFAM" id="SSF54593">
    <property type="entry name" value="Glyoxalase/Bleomycin resistance protein/Dihydroxybiphenyl dioxygenase"/>
    <property type="match status" value="1"/>
</dbReference>
<protein>
    <recommendedName>
        <fullName evidence="4">VOC domain-containing protein</fullName>
    </recommendedName>
</protein>
<dbReference type="Gene3D" id="3.10.180.10">
    <property type="entry name" value="2,3-Dihydroxybiphenyl 1,2-Dioxygenase, domain 1"/>
    <property type="match status" value="1"/>
</dbReference>
<feature type="region of interest" description="Disordered" evidence="1">
    <location>
        <begin position="73"/>
        <end position="101"/>
    </location>
</feature>
<dbReference type="AlphaFoldDB" id="A0A316VFD8"/>
<dbReference type="EMBL" id="KZ819603">
    <property type="protein sequence ID" value="PWN36250.1"/>
    <property type="molecule type" value="Genomic_DNA"/>
</dbReference>